<dbReference type="Proteomes" id="UP001497457">
    <property type="component" value="Chromosome 21rd"/>
</dbReference>
<dbReference type="PANTHER" id="PTHR33074:SF76">
    <property type="entry name" value="OS11G0569701 PROTEIN"/>
    <property type="match status" value="1"/>
</dbReference>
<proteinExistence type="predicted"/>
<gene>
    <name evidence="3" type="ORF">URODEC1_LOCUS56507</name>
</gene>
<evidence type="ECO:0000259" key="2">
    <source>
        <dbReference type="Pfam" id="PF07762"/>
    </source>
</evidence>
<name>A0ABC9ASX1_9POAL</name>
<feature type="domain" description="DUF1618" evidence="2">
    <location>
        <begin position="343"/>
        <end position="482"/>
    </location>
</feature>
<organism evidence="3 4">
    <name type="scientific">Urochloa decumbens</name>
    <dbReference type="NCBI Taxonomy" id="240449"/>
    <lineage>
        <taxon>Eukaryota</taxon>
        <taxon>Viridiplantae</taxon>
        <taxon>Streptophyta</taxon>
        <taxon>Embryophyta</taxon>
        <taxon>Tracheophyta</taxon>
        <taxon>Spermatophyta</taxon>
        <taxon>Magnoliopsida</taxon>
        <taxon>Liliopsida</taxon>
        <taxon>Poales</taxon>
        <taxon>Poaceae</taxon>
        <taxon>PACMAD clade</taxon>
        <taxon>Panicoideae</taxon>
        <taxon>Panicodae</taxon>
        <taxon>Paniceae</taxon>
        <taxon>Melinidinae</taxon>
        <taxon>Urochloa</taxon>
    </lineage>
</organism>
<reference evidence="3 4" key="2">
    <citation type="submission" date="2024-10" db="EMBL/GenBank/DDBJ databases">
        <authorList>
            <person name="Ryan C."/>
        </authorList>
    </citation>
    <scope>NUCLEOTIDE SEQUENCE [LARGE SCALE GENOMIC DNA]</scope>
</reference>
<feature type="region of interest" description="Disordered" evidence="1">
    <location>
        <begin position="1"/>
        <end position="33"/>
    </location>
</feature>
<evidence type="ECO:0000256" key="1">
    <source>
        <dbReference type="SAM" id="MobiDB-lite"/>
    </source>
</evidence>
<keyword evidence="4" id="KW-1185">Reference proteome</keyword>
<accession>A0ABC9ASX1</accession>
<protein>
    <recommendedName>
        <fullName evidence="2">DUF1618 domain-containing protein</fullName>
    </recommendedName>
</protein>
<dbReference type="PANTHER" id="PTHR33074">
    <property type="entry name" value="EXPRESSED PROTEIN-RELATED"/>
    <property type="match status" value="1"/>
</dbReference>
<reference evidence="4" key="1">
    <citation type="submission" date="2024-06" db="EMBL/GenBank/DDBJ databases">
        <authorList>
            <person name="Ryan C."/>
        </authorList>
    </citation>
    <scope>NUCLEOTIDE SEQUENCE [LARGE SCALE GENOMIC DNA]</scope>
</reference>
<dbReference type="InterPro" id="IPR011676">
    <property type="entry name" value="DUF1618"/>
</dbReference>
<dbReference type="AlphaFoldDB" id="A0ABC9ASX1"/>
<dbReference type="Pfam" id="PF07762">
    <property type="entry name" value="DUF1618"/>
    <property type="match status" value="1"/>
</dbReference>
<feature type="region of interest" description="Disordered" evidence="1">
    <location>
        <begin position="264"/>
        <end position="299"/>
    </location>
</feature>
<evidence type="ECO:0000313" key="4">
    <source>
        <dbReference type="Proteomes" id="UP001497457"/>
    </source>
</evidence>
<dbReference type="EMBL" id="OZ075131">
    <property type="protein sequence ID" value="CAL4982208.1"/>
    <property type="molecule type" value="Genomic_DNA"/>
</dbReference>
<sequence>MPALHGPTILASRPTHGQHPTEPSDDTPPPAAAMAPSWILLHSHDCPLPPATYKTAAEARTSTDQRLCVAFDLAAPPASSVLHYECMEATRVEKYGSGLNIITAHGDSVLLRMRRDRNPPPPDVPCDHFVYRAGGVGRPPSLSLLPLLKGMEKYEEGVEDPNFRPLLDHDTGILRSGDNELLVPRIELLIEDYEGRRMAHLCVLRPGMSQWEHKPKIGVNTDDSFVADAKTVAYSCTYTGENLRVSFGRAPPPASSFFHYDFPESTSSREDIDDNAEECEEDGDYTDECEEEGDSDDECEEQEWELVEPVPIIRDEGGKDIEQLHTQCGRNTVIPLGDRFLCWVKYISGFLLCDMEDEESPKVRYVPLPPGVCWDPKGYERDMSIKHSKNMGAVGPSAVGFVSIDPRCCCGGTGKSTCSHSRYAFTINTWLMDINSIKEPLTWVKDGEIDCEELWRLPGYEGLPRANPMCPVVCLDNPDVVCFLVSNNAFVSSYDYEDRKRWMIQLNIKTKQLSVVPYNDDRRGAYDHLPVTLHSSAANAGLKFTAVQ</sequence>
<feature type="compositionally biased region" description="Acidic residues" evidence="1">
    <location>
        <begin position="271"/>
        <end position="299"/>
    </location>
</feature>
<evidence type="ECO:0000313" key="3">
    <source>
        <dbReference type="EMBL" id="CAL4982208.1"/>
    </source>
</evidence>